<dbReference type="InterPro" id="IPR038770">
    <property type="entry name" value="Na+/solute_symporter_sf"/>
</dbReference>
<feature type="transmembrane region" description="Helical" evidence="5">
    <location>
        <begin position="154"/>
        <end position="177"/>
    </location>
</feature>
<feature type="transmembrane region" description="Helical" evidence="5">
    <location>
        <begin position="308"/>
        <end position="328"/>
    </location>
</feature>
<feature type="transmembrane region" description="Helical" evidence="5">
    <location>
        <begin position="31"/>
        <end position="49"/>
    </location>
</feature>
<evidence type="ECO:0000256" key="4">
    <source>
        <dbReference type="ARBA" id="ARBA00023136"/>
    </source>
</evidence>
<dbReference type="InterPro" id="IPR004710">
    <property type="entry name" value="Bilac:Na_transpt"/>
</dbReference>
<evidence type="ECO:0000256" key="5">
    <source>
        <dbReference type="SAM" id="Phobius"/>
    </source>
</evidence>
<dbReference type="GO" id="GO:0016020">
    <property type="term" value="C:membrane"/>
    <property type="evidence" value="ECO:0007669"/>
    <property type="project" value="UniProtKB-SubCell"/>
</dbReference>
<gene>
    <name evidence="6" type="ORF">OdinLCB4_006865</name>
</gene>
<dbReference type="AlphaFoldDB" id="A0AAF0D1X0"/>
<comment type="subcellular location">
    <subcellularLocation>
        <location evidence="1">Membrane</location>
        <topology evidence="1">Multi-pass membrane protein</topology>
    </subcellularLocation>
</comment>
<feature type="transmembrane region" description="Helical" evidence="5">
    <location>
        <begin position="92"/>
        <end position="113"/>
    </location>
</feature>
<feature type="transmembrane region" description="Helical" evidence="5">
    <location>
        <begin position="119"/>
        <end position="142"/>
    </location>
</feature>
<name>A0AAF0D1X0_ODILC</name>
<feature type="transmembrane region" description="Helical" evidence="5">
    <location>
        <begin position="246"/>
        <end position="269"/>
    </location>
</feature>
<feature type="transmembrane region" description="Helical" evidence="5">
    <location>
        <begin position="61"/>
        <end position="80"/>
    </location>
</feature>
<dbReference type="Gene3D" id="1.20.1530.20">
    <property type="match status" value="1"/>
</dbReference>
<evidence type="ECO:0000256" key="2">
    <source>
        <dbReference type="ARBA" id="ARBA00022692"/>
    </source>
</evidence>
<keyword evidence="3 5" id="KW-1133">Transmembrane helix</keyword>
<reference evidence="6" key="1">
    <citation type="journal article" date="2017" name="Nature">
        <title>Asgard archaea illuminate the origin of eukaryotic cellular complexity.</title>
        <authorList>
            <person name="Zaremba-Niedzwiedzka K."/>
            <person name="Caceres E.F."/>
            <person name="Saw J.H."/>
            <person name="Backstrom D."/>
            <person name="Juzokaite L."/>
            <person name="Vancaester E."/>
            <person name="Seitz K.W."/>
            <person name="Anantharaman K."/>
            <person name="Starnawski P."/>
            <person name="Kjeldsen K.U."/>
            <person name="Scott M.B."/>
            <person name="Nunoura T."/>
            <person name="Banfield J.F."/>
            <person name="Schramm A."/>
            <person name="Baker B.J."/>
            <person name="Spang A."/>
            <person name="Ettema T.J.G."/>
        </authorList>
    </citation>
    <scope>NUCLEOTIDE SEQUENCE</scope>
    <source>
        <strain evidence="6">LCB_4</strain>
    </source>
</reference>
<dbReference type="Proteomes" id="UP000186851">
    <property type="component" value="Chromosome"/>
</dbReference>
<feature type="transmembrane region" description="Helical" evidence="5">
    <location>
        <begin position="281"/>
        <end position="302"/>
    </location>
</feature>
<dbReference type="KEGG" id="oyw:OdinLCB4_006865"/>
<dbReference type="PANTHER" id="PTHR10361:SF28">
    <property type="entry name" value="P3 PROTEIN-RELATED"/>
    <property type="match status" value="1"/>
</dbReference>
<feature type="transmembrane region" description="Helical" evidence="5">
    <location>
        <begin position="214"/>
        <end position="234"/>
    </location>
</feature>
<evidence type="ECO:0000313" key="7">
    <source>
        <dbReference type="Proteomes" id="UP000186851"/>
    </source>
</evidence>
<evidence type="ECO:0000256" key="1">
    <source>
        <dbReference type="ARBA" id="ARBA00004141"/>
    </source>
</evidence>
<reference evidence="6" key="2">
    <citation type="journal article" date="2022" name="Nat. Microbiol.">
        <title>A closed Candidatus Odinarchaeum chromosome exposes Asgard archaeal viruses.</title>
        <authorList>
            <person name="Tamarit D."/>
            <person name="Caceres E.F."/>
            <person name="Krupovic M."/>
            <person name="Nijland R."/>
            <person name="Eme L."/>
            <person name="Robinson N.P."/>
            <person name="Ettema T.J.G."/>
        </authorList>
    </citation>
    <scope>NUCLEOTIDE SEQUENCE</scope>
    <source>
        <strain evidence="6">LCB_4</strain>
    </source>
</reference>
<evidence type="ECO:0000313" key="6">
    <source>
        <dbReference type="EMBL" id="WEU40185.1"/>
    </source>
</evidence>
<dbReference type="PANTHER" id="PTHR10361">
    <property type="entry name" value="SODIUM-BILE ACID COTRANSPORTER"/>
    <property type="match status" value="1"/>
</dbReference>
<feature type="transmembrane region" description="Helical" evidence="5">
    <location>
        <begin position="183"/>
        <end position="202"/>
    </location>
</feature>
<organism evidence="6 7">
    <name type="scientific">Odinarchaeota yellowstonii (strain LCB_4)</name>
    <dbReference type="NCBI Taxonomy" id="1841599"/>
    <lineage>
        <taxon>Archaea</taxon>
        <taxon>Promethearchaeati</taxon>
        <taxon>Candidatus Odinarchaeota</taxon>
        <taxon>Candidatus Odinarchaeia</taxon>
        <taxon>Candidatus Odinarchaeales</taxon>
        <taxon>Candidatus Odinarchaeaceae</taxon>
        <taxon>Candidatus Odinarchaeum</taxon>
    </lineage>
</organism>
<dbReference type="Pfam" id="PF01758">
    <property type="entry name" value="SBF"/>
    <property type="match status" value="1"/>
</dbReference>
<dbReference type="InterPro" id="IPR002657">
    <property type="entry name" value="BilAc:Na_symport/Acr3"/>
</dbReference>
<dbReference type="EMBL" id="CP091871">
    <property type="protein sequence ID" value="WEU40185.1"/>
    <property type="molecule type" value="Genomic_DNA"/>
</dbReference>
<keyword evidence="2 5" id="KW-0812">Transmembrane</keyword>
<keyword evidence="4 5" id="KW-0472">Membrane</keyword>
<evidence type="ECO:0000256" key="3">
    <source>
        <dbReference type="ARBA" id="ARBA00022989"/>
    </source>
</evidence>
<proteinExistence type="predicted"/>
<protein>
    <submittedName>
        <fullName evidence="6">Uncharacterized protein</fullName>
    </submittedName>
</protein>
<accession>A0AAF0D1X0</accession>
<sequence length="359" mass="39220">MSGESNKTSSKGSTRYIKAAMSYAKFIKEKYTYIIISALIVGLIIGVFTPSPGLVLRQFNTPLIIIMIGAMGFTITFKNLGEAVKDIKGFTLGMALNFLFAPFLCWILAQIFLPSYPELATGLILIGTVPCAGMALVWAGLLKGNVPLATVINAATMIAAPFLIPFFMTLYAGAFITINTWEIFQQLIYTILLPVIGGVILRELLERKFNVSQYLPLMPAISATVAVLLMFMAINTNIKPIISNIPLITLLIASTILVFPILFITSYTISIKLFTNDKNIAITYSAGMKNLPIAIGIAAMSFTQLTMLPIAIGFAFQMLTAVSFYQIFRRVMLQRESEKESPEKQFSEVGKITSGIGAA</sequence>